<evidence type="ECO:0000313" key="1">
    <source>
        <dbReference type="EMBL" id="ARS36699.1"/>
    </source>
</evidence>
<dbReference type="OrthoDB" id="1164858at2"/>
<name>A0A1X9YV16_9BACT</name>
<dbReference type="KEGG" id="pact:CA264_15435"/>
<gene>
    <name evidence="1" type="ORF">CA264_15435</name>
</gene>
<dbReference type="Proteomes" id="UP000266292">
    <property type="component" value="Chromosome"/>
</dbReference>
<reference evidence="2" key="1">
    <citation type="submission" date="2017-05" db="EMBL/GenBank/DDBJ databases">
        <authorList>
            <person name="Ray J."/>
            <person name="Price M."/>
            <person name="Deutschbauer A."/>
        </authorList>
    </citation>
    <scope>NUCLEOTIDE SEQUENCE [LARGE SCALE GENOMIC DNA]</scope>
    <source>
        <strain evidence="2">DSM 19842</strain>
    </source>
</reference>
<accession>A0A1X9YV16</accession>
<dbReference type="STRING" id="709015.GCA_000472485_03116"/>
<keyword evidence="2" id="KW-1185">Reference proteome</keyword>
<evidence type="ECO:0000313" key="2">
    <source>
        <dbReference type="Proteomes" id="UP000266292"/>
    </source>
</evidence>
<dbReference type="InterPro" id="IPR046732">
    <property type="entry name" value="DUF6624"/>
</dbReference>
<protein>
    <submittedName>
        <fullName evidence="1">Uncharacterized protein</fullName>
    </submittedName>
</protein>
<sequence length="329" mass="37914">MKTILVTLLTVLLTFNSYAQRYSDLVAQAFSQLEQKNEAEFAKTYPELFSAYLKELSEEYQEALAASVQGNKGRAFELLQQLVADSTYLEEIRTEKGFAALHKDSRWKSLRSSIHKIEKGYNLPARKALLQISDRDQGIRLLVMEAYKKYGRESDEARKVRSTMKRVDAESAAGIQQVLDRYGWLSADEVGYFANQAYFLAVQHVGDAVVQQKYLPVLRKAVEAGSAKPWHYAFLQDRILMNQGKPQIYGTQKVVSDDPDKSYIIPLQDPDHVDSLRAEVGLGLLKDDLEEVGMRWDVEAYKRRLPEIERMYRERFRKQQAERETANQR</sequence>
<dbReference type="EMBL" id="CP021235">
    <property type="protein sequence ID" value="ARS36699.1"/>
    <property type="molecule type" value="Genomic_DNA"/>
</dbReference>
<dbReference type="Pfam" id="PF20329">
    <property type="entry name" value="DUF6624"/>
    <property type="match status" value="1"/>
</dbReference>
<dbReference type="RefSeq" id="WP_025608297.1">
    <property type="nucleotide sequence ID" value="NZ_CP021235.1"/>
</dbReference>
<proteinExistence type="predicted"/>
<dbReference type="AlphaFoldDB" id="A0A1X9YV16"/>
<organism evidence="1 2">
    <name type="scientific">Pontibacter actiniarum</name>
    <dbReference type="NCBI Taxonomy" id="323450"/>
    <lineage>
        <taxon>Bacteria</taxon>
        <taxon>Pseudomonadati</taxon>
        <taxon>Bacteroidota</taxon>
        <taxon>Cytophagia</taxon>
        <taxon>Cytophagales</taxon>
        <taxon>Hymenobacteraceae</taxon>
        <taxon>Pontibacter</taxon>
    </lineage>
</organism>